<feature type="region of interest" description="Disordered" evidence="1">
    <location>
        <begin position="215"/>
        <end position="291"/>
    </location>
</feature>
<evidence type="ECO:0000313" key="3">
    <source>
        <dbReference type="EMBL" id="SDY99267.1"/>
    </source>
</evidence>
<evidence type="ECO:0000256" key="1">
    <source>
        <dbReference type="SAM" id="MobiDB-lite"/>
    </source>
</evidence>
<protein>
    <submittedName>
        <fullName evidence="3">Uncharacterized protein</fullName>
    </submittedName>
</protein>
<feature type="transmembrane region" description="Helical" evidence="2">
    <location>
        <begin position="12"/>
        <end position="29"/>
    </location>
</feature>
<keyword evidence="2" id="KW-1133">Transmembrane helix</keyword>
<gene>
    <name evidence="3" type="ORF">SAMN05444365_104472</name>
</gene>
<dbReference type="InterPro" id="IPR043769">
    <property type="entry name" value="DUF5715"/>
</dbReference>
<accession>A0A1H3PDY0</accession>
<sequence>MWQPRRLRALLLLYDAAAWCAGFIFAAWIGDEFGLPSAGFGPTLGAAGVATAGYALVARLRPVPAGRLTIGSRLELETLTTTVALTTTLLLAGLSLLGNRPLTPAAPVIAGGVALALILAARVGYRLRRPPTAGAPYPDHCAAARGRIRAPAPDGRTDAGRADAGTDAGRPRLIRAAELPRTALTDTYRPAPTVAPLIAPTSALTRRLRDRIAAPDAVLPRRRGLPIGDPQPAPPPERSRRERPAATVPPASPRRSRTPTGGRKNPDARLPGQGRRPDIATPWGRNGRTGVTPFVPNLTTYRTAVAELLARVAPHSFTAHRDRIETIIVERLAEPSLAGVLAATPAGVAETTGELLRELDAQHRTRGAALDVVALIRIYLLSRIDAMWWGETCPYVTDADVLGSDELVDLDPLRRRKLLRFRYRRQAQTLLTRVTRAAERRVWTARAPRTAGLLFTRARPEAVALLNRLSRDFARICPPGTPPLWVTSLTRSIEHQHRLRALGYAAMLPSSHCVGYGMDIEMSWFRRFDAHRALEVVLLEHQGRGGINVIDEGQVWHVCVSPTAVPELRAEFGALGGDV</sequence>
<keyword evidence="4" id="KW-1185">Reference proteome</keyword>
<keyword evidence="2" id="KW-0472">Membrane</keyword>
<proteinExistence type="predicted"/>
<feature type="transmembrane region" description="Helical" evidence="2">
    <location>
        <begin position="35"/>
        <end position="57"/>
    </location>
</feature>
<dbReference type="AlphaFoldDB" id="A0A1H3PDY0"/>
<evidence type="ECO:0000256" key="2">
    <source>
        <dbReference type="SAM" id="Phobius"/>
    </source>
</evidence>
<feature type="transmembrane region" description="Helical" evidence="2">
    <location>
        <begin position="78"/>
        <end position="98"/>
    </location>
</feature>
<organism evidence="3 4">
    <name type="scientific">Micromonospora pattaloongensis</name>
    <dbReference type="NCBI Taxonomy" id="405436"/>
    <lineage>
        <taxon>Bacteria</taxon>
        <taxon>Bacillati</taxon>
        <taxon>Actinomycetota</taxon>
        <taxon>Actinomycetes</taxon>
        <taxon>Micromonosporales</taxon>
        <taxon>Micromonosporaceae</taxon>
        <taxon>Micromonospora</taxon>
    </lineage>
</organism>
<dbReference type="Proteomes" id="UP000242415">
    <property type="component" value="Unassembled WGS sequence"/>
</dbReference>
<dbReference type="Pfam" id="PF18979">
    <property type="entry name" value="DUF5715"/>
    <property type="match status" value="1"/>
</dbReference>
<feature type="region of interest" description="Disordered" evidence="1">
    <location>
        <begin position="148"/>
        <end position="172"/>
    </location>
</feature>
<name>A0A1H3PDY0_9ACTN</name>
<feature type="transmembrane region" description="Helical" evidence="2">
    <location>
        <begin position="104"/>
        <end position="125"/>
    </location>
</feature>
<reference evidence="4" key="1">
    <citation type="submission" date="2016-10" db="EMBL/GenBank/DDBJ databases">
        <authorList>
            <person name="Varghese N."/>
            <person name="Submissions S."/>
        </authorList>
    </citation>
    <scope>NUCLEOTIDE SEQUENCE [LARGE SCALE GENOMIC DNA]</scope>
    <source>
        <strain evidence="4">DSM 45245</strain>
    </source>
</reference>
<keyword evidence="2" id="KW-0812">Transmembrane</keyword>
<evidence type="ECO:0000313" key="4">
    <source>
        <dbReference type="Proteomes" id="UP000242415"/>
    </source>
</evidence>
<dbReference type="STRING" id="405436.SAMN05444365_104472"/>
<dbReference type="EMBL" id="FNPH01000004">
    <property type="protein sequence ID" value="SDY99267.1"/>
    <property type="molecule type" value="Genomic_DNA"/>
</dbReference>